<accession>A0A845AEI7</accession>
<dbReference type="EMBL" id="WTYA01000001">
    <property type="protein sequence ID" value="MXP27633.1"/>
    <property type="molecule type" value="Genomic_DNA"/>
</dbReference>
<evidence type="ECO:0000259" key="1">
    <source>
        <dbReference type="Pfam" id="PF07589"/>
    </source>
</evidence>
<dbReference type="NCBIfam" id="TIGR02595">
    <property type="entry name" value="PEP_CTERM"/>
    <property type="match status" value="1"/>
</dbReference>
<name>A0A845AEI7_9SPHN</name>
<gene>
    <name evidence="2" type="ORF">GRI58_02205</name>
</gene>
<dbReference type="AlphaFoldDB" id="A0A845AEI7"/>
<protein>
    <submittedName>
        <fullName evidence="2">PEPxxWA-CTERM sorting domain-containing protein</fullName>
    </submittedName>
</protein>
<dbReference type="NCBIfam" id="NF035944">
    <property type="entry name" value="PEPxxWA-CTERM"/>
    <property type="match status" value="1"/>
</dbReference>
<reference evidence="2 3" key="1">
    <citation type="submission" date="2019-12" db="EMBL/GenBank/DDBJ databases">
        <title>Genomic-based taxomic classification of the family Erythrobacteraceae.</title>
        <authorList>
            <person name="Xu L."/>
        </authorList>
    </citation>
    <scope>NUCLEOTIDE SEQUENCE [LARGE SCALE GENOMIC DNA]</scope>
    <source>
        <strain evidence="2 3">KEMB 9005-328</strain>
    </source>
</reference>
<dbReference type="Pfam" id="PF07589">
    <property type="entry name" value="PEP-CTERM"/>
    <property type="match status" value="1"/>
</dbReference>
<keyword evidence="3" id="KW-1185">Reference proteome</keyword>
<feature type="domain" description="Ice-binding protein C-terminal" evidence="1">
    <location>
        <begin position="128"/>
        <end position="151"/>
    </location>
</feature>
<dbReference type="Proteomes" id="UP000439780">
    <property type="component" value="Unassembled WGS sequence"/>
</dbReference>
<dbReference type="InterPro" id="IPR013424">
    <property type="entry name" value="Ice-binding_C"/>
</dbReference>
<organism evidence="2 3">
    <name type="scientific">Qipengyuania algicida</name>
    <dbReference type="NCBI Taxonomy" id="1836209"/>
    <lineage>
        <taxon>Bacteria</taxon>
        <taxon>Pseudomonadati</taxon>
        <taxon>Pseudomonadota</taxon>
        <taxon>Alphaproteobacteria</taxon>
        <taxon>Sphingomonadales</taxon>
        <taxon>Erythrobacteraceae</taxon>
        <taxon>Qipengyuania</taxon>
    </lineage>
</organism>
<dbReference type="OrthoDB" id="121983at2"/>
<comment type="caution">
    <text evidence="2">The sequence shown here is derived from an EMBL/GenBank/DDBJ whole genome shotgun (WGS) entry which is preliminary data.</text>
</comment>
<evidence type="ECO:0000313" key="2">
    <source>
        <dbReference type="EMBL" id="MXP27633.1"/>
    </source>
</evidence>
<evidence type="ECO:0000313" key="3">
    <source>
        <dbReference type="Proteomes" id="UP000439780"/>
    </source>
</evidence>
<sequence>MYLRMHQTYQPAPASDGSGVYSFALGTDPMSFDWGVDNDSQSNITGLITMTNIGTGSSLSYDPFFTGNDNELMDSSTQNSFRLNWGGIGFDPGVDDTYRVDLTINGLGSDTSRTLSVFAKLGDGAMGAVPEPATWALMILGFGFIGGIQRKTRQKVKLTYA</sequence>
<proteinExistence type="predicted"/>